<dbReference type="AlphaFoldDB" id="A0A2A9EQM1"/>
<comment type="caution">
    <text evidence="1">The sequence shown here is derived from an EMBL/GenBank/DDBJ whole genome shotgun (WGS) entry which is preliminary data.</text>
</comment>
<sequence>MSSGFTIVVPPGWARIPVGKGSREAVTAVLDRTFAGVQDPRAAGLRRQLHTALTRQIRAAAARGGVELYLPVERVHGVTVPASVVVSMPRLDPGEDPGEVLLAVVARRPGAEVVEIGGAPAVRTLDQQDATGTAGVGEDGAPARRQLTFFIAEEGPGARYAVVTASILEGPGSGGSAVADAITELVDAMLTTFRWLGPTRAAERSEPATVREEAS</sequence>
<accession>A0A2A9EQM1</accession>
<protein>
    <submittedName>
        <fullName evidence="1">Uncharacterized protein</fullName>
    </submittedName>
</protein>
<dbReference type="Proteomes" id="UP000222106">
    <property type="component" value="Unassembled WGS sequence"/>
</dbReference>
<dbReference type="OrthoDB" id="4196369at2"/>
<gene>
    <name evidence="1" type="ORF">ATJ97_3832</name>
</gene>
<organism evidence="1 2">
    <name type="scientific">Georgenia soli</name>
    <dbReference type="NCBI Taxonomy" id="638953"/>
    <lineage>
        <taxon>Bacteria</taxon>
        <taxon>Bacillati</taxon>
        <taxon>Actinomycetota</taxon>
        <taxon>Actinomycetes</taxon>
        <taxon>Micrococcales</taxon>
        <taxon>Bogoriellaceae</taxon>
        <taxon>Georgenia</taxon>
    </lineage>
</organism>
<keyword evidence="2" id="KW-1185">Reference proteome</keyword>
<evidence type="ECO:0000313" key="2">
    <source>
        <dbReference type="Proteomes" id="UP000222106"/>
    </source>
</evidence>
<proteinExistence type="predicted"/>
<dbReference type="EMBL" id="PDJI01000004">
    <property type="protein sequence ID" value="PFG41284.1"/>
    <property type="molecule type" value="Genomic_DNA"/>
</dbReference>
<evidence type="ECO:0000313" key="1">
    <source>
        <dbReference type="EMBL" id="PFG41284.1"/>
    </source>
</evidence>
<dbReference type="RefSeq" id="WP_098485066.1">
    <property type="nucleotide sequence ID" value="NZ_PDJI01000004.1"/>
</dbReference>
<name>A0A2A9EQM1_9MICO</name>
<reference evidence="1 2" key="1">
    <citation type="submission" date="2017-10" db="EMBL/GenBank/DDBJ databases">
        <title>Sequencing the genomes of 1000 actinobacteria strains.</title>
        <authorList>
            <person name="Klenk H.-P."/>
        </authorList>
    </citation>
    <scope>NUCLEOTIDE SEQUENCE [LARGE SCALE GENOMIC DNA]</scope>
    <source>
        <strain evidence="1 2">DSM 21838</strain>
    </source>
</reference>